<reference evidence="10" key="1">
    <citation type="submission" date="2022-07" db="EMBL/GenBank/DDBJ databases">
        <title>Genome Sequence of Physisporinus lineatus.</title>
        <authorList>
            <person name="Buettner E."/>
        </authorList>
    </citation>
    <scope>NUCLEOTIDE SEQUENCE</scope>
    <source>
        <strain evidence="10">VT162</strain>
    </source>
</reference>
<keyword evidence="5" id="KW-0010">Activator</keyword>
<feature type="region of interest" description="Disordered" evidence="8">
    <location>
        <begin position="462"/>
        <end position="481"/>
    </location>
</feature>
<evidence type="ECO:0000259" key="9">
    <source>
        <dbReference type="Pfam" id="PF09816"/>
    </source>
</evidence>
<keyword evidence="6" id="KW-0804">Transcription</keyword>
<organism evidence="10 11">
    <name type="scientific">Meripilus lineatus</name>
    <dbReference type="NCBI Taxonomy" id="2056292"/>
    <lineage>
        <taxon>Eukaryota</taxon>
        <taxon>Fungi</taxon>
        <taxon>Dikarya</taxon>
        <taxon>Basidiomycota</taxon>
        <taxon>Agaricomycotina</taxon>
        <taxon>Agaricomycetes</taxon>
        <taxon>Polyporales</taxon>
        <taxon>Meripilaceae</taxon>
        <taxon>Meripilus</taxon>
    </lineage>
</organism>
<feature type="compositionally biased region" description="Low complexity" evidence="8">
    <location>
        <begin position="247"/>
        <end position="256"/>
    </location>
</feature>
<evidence type="ECO:0000313" key="11">
    <source>
        <dbReference type="Proteomes" id="UP001212997"/>
    </source>
</evidence>
<comment type="caution">
    <text evidence="10">The sequence shown here is derived from an EMBL/GenBank/DDBJ whole genome shotgun (WGS) entry which is preliminary data.</text>
</comment>
<feature type="compositionally biased region" description="Acidic residues" evidence="8">
    <location>
        <begin position="472"/>
        <end position="481"/>
    </location>
</feature>
<accession>A0AAD5V7Y8</accession>
<evidence type="ECO:0000256" key="4">
    <source>
        <dbReference type="ARBA" id="ARBA00023015"/>
    </source>
</evidence>
<dbReference type="Proteomes" id="UP001212997">
    <property type="component" value="Unassembled WGS sequence"/>
</dbReference>
<dbReference type="AlphaFoldDB" id="A0AAD5V7Y8"/>
<feature type="compositionally biased region" description="Pro residues" evidence="8">
    <location>
        <begin position="396"/>
        <end position="406"/>
    </location>
</feature>
<protein>
    <recommendedName>
        <fullName evidence="9">Transcription elongation factor Eaf N-terminal domain-containing protein</fullName>
    </recommendedName>
</protein>
<evidence type="ECO:0000256" key="3">
    <source>
        <dbReference type="ARBA" id="ARBA00022553"/>
    </source>
</evidence>
<feature type="compositionally biased region" description="Acidic residues" evidence="8">
    <location>
        <begin position="415"/>
        <end position="430"/>
    </location>
</feature>
<dbReference type="InterPro" id="IPR027093">
    <property type="entry name" value="EAF_fam"/>
</dbReference>
<comment type="subcellular location">
    <subcellularLocation>
        <location evidence="1">Nucleus</location>
    </subcellularLocation>
</comment>
<evidence type="ECO:0000256" key="7">
    <source>
        <dbReference type="ARBA" id="ARBA00023242"/>
    </source>
</evidence>
<dbReference type="PANTHER" id="PTHR15970">
    <property type="entry name" value="ELL-ASSOCIATED FACTOR EAF"/>
    <property type="match status" value="1"/>
</dbReference>
<sequence>MAASSSNSWMPAAGRYDAQIGSSLGRALKARRGIAMNNKMPAKDFYALRCSSISRGSHHCLYPAKPGTIEVKRTKESASVTVERASVQSGETGHSFVGTETIAKEWECVLIYDEEMGTFTLEKLDAYVGLTYDRRTPSGPRHPASRASGLPTRDPSSHSSPALPQPARPSPSGTSRAQQPNGTSSRTQSALARTAADELEAALLEDEDAEGEPDDDFEALPTEPVLPPPPKKPSPTTQDKKPRPKPAYKGAASAKSAPPPPKDDDDDSEGPLAKMINPRTKQKAAATSAPKATQAKTKTKAVNIMMPQKPRKTQVKAAAVTAPVVPAPPKPTPTPKPVAGVKRARQPEEEHFTLSLPTPAPPPKRKRPSPPPAPPPKPKAPVSLALPSASEGISLPGPPLALPEPLPATQQGGESSDEDDYWDNALEEVTEPPANSAAPIPFSQMVMEEIVPVANRRHSIEEPHQLSSFMGEDGDGEEDDDFLEREMARQLEMDFEEEEEPHDFLAEAIASSEQGQPMSWNAAAGGGDAGLWDEDDETSSSDDSDDD</sequence>
<evidence type="ECO:0000256" key="6">
    <source>
        <dbReference type="ARBA" id="ARBA00023163"/>
    </source>
</evidence>
<keyword evidence="11" id="KW-1185">Reference proteome</keyword>
<feature type="compositionally biased region" description="Low complexity" evidence="8">
    <location>
        <begin position="315"/>
        <end position="324"/>
    </location>
</feature>
<feature type="region of interest" description="Disordered" evidence="8">
    <location>
        <begin position="133"/>
        <end position="441"/>
    </location>
</feature>
<keyword evidence="7" id="KW-0539">Nucleus</keyword>
<dbReference type="GO" id="GO:0006368">
    <property type="term" value="P:transcription elongation by RNA polymerase II"/>
    <property type="evidence" value="ECO:0007669"/>
    <property type="project" value="InterPro"/>
</dbReference>
<feature type="compositionally biased region" description="Pro residues" evidence="8">
    <location>
        <begin position="369"/>
        <end position="379"/>
    </location>
</feature>
<dbReference type="InterPro" id="IPR019194">
    <property type="entry name" value="Tscrpt_elong_fac_Eaf_N"/>
</dbReference>
<keyword evidence="4" id="KW-0805">Transcription regulation</keyword>
<name>A0AAD5V7Y8_9APHY</name>
<keyword evidence="3" id="KW-0597">Phosphoprotein</keyword>
<evidence type="ECO:0000256" key="1">
    <source>
        <dbReference type="ARBA" id="ARBA00004123"/>
    </source>
</evidence>
<feature type="compositionally biased region" description="Pro residues" evidence="8">
    <location>
        <begin position="224"/>
        <end position="233"/>
    </location>
</feature>
<feature type="compositionally biased region" description="Pro residues" evidence="8">
    <location>
        <begin position="325"/>
        <end position="336"/>
    </location>
</feature>
<dbReference type="GO" id="GO:0032783">
    <property type="term" value="C:super elongation complex"/>
    <property type="evidence" value="ECO:0007669"/>
    <property type="project" value="InterPro"/>
</dbReference>
<feature type="compositionally biased region" description="Acidic residues" evidence="8">
    <location>
        <begin position="531"/>
        <end position="547"/>
    </location>
</feature>
<feature type="compositionally biased region" description="Polar residues" evidence="8">
    <location>
        <begin position="171"/>
        <end position="189"/>
    </location>
</feature>
<feature type="region of interest" description="Disordered" evidence="8">
    <location>
        <begin position="494"/>
        <end position="547"/>
    </location>
</feature>
<dbReference type="Pfam" id="PF09816">
    <property type="entry name" value="EAF"/>
    <property type="match status" value="1"/>
</dbReference>
<evidence type="ECO:0000256" key="2">
    <source>
        <dbReference type="ARBA" id="ARBA00007798"/>
    </source>
</evidence>
<comment type="similarity">
    <text evidence="2">Belongs to the EAF family.</text>
</comment>
<evidence type="ECO:0000256" key="8">
    <source>
        <dbReference type="SAM" id="MobiDB-lite"/>
    </source>
</evidence>
<feature type="compositionally biased region" description="Acidic residues" evidence="8">
    <location>
        <begin position="197"/>
        <end position="218"/>
    </location>
</feature>
<feature type="domain" description="Transcription elongation factor Eaf N-terminal" evidence="9">
    <location>
        <begin position="64"/>
        <end position="135"/>
    </location>
</feature>
<evidence type="ECO:0000313" key="10">
    <source>
        <dbReference type="EMBL" id="KAJ3484441.1"/>
    </source>
</evidence>
<feature type="compositionally biased region" description="Low complexity" evidence="8">
    <location>
        <begin position="283"/>
        <end position="296"/>
    </location>
</feature>
<evidence type="ECO:0000256" key="5">
    <source>
        <dbReference type="ARBA" id="ARBA00023159"/>
    </source>
</evidence>
<dbReference type="GO" id="GO:0003711">
    <property type="term" value="F:transcription elongation factor activity"/>
    <property type="evidence" value="ECO:0007669"/>
    <property type="project" value="TreeGrafter"/>
</dbReference>
<dbReference type="PANTHER" id="PTHR15970:SF2">
    <property type="entry name" value="ELL-ASSOCIATED FACTOR EAF"/>
    <property type="match status" value="1"/>
</dbReference>
<gene>
    <name evidence="10" type="ORF">NLI96_g5643</name>
</gene>
<proteinExistence type="inferred from homology"/>
<dbReference type="EMBL" id="JANAWD010000189">
    <property type="protein sequence ID" value="KAJ3484441.1"/>
    <property type="molecule type" value="Genomic_DNA"/>
</dbReference>